<dbReference type="EMBL" id="JADFTS010000009">
    <property type="protein sequence ID" value="KAF9589335.1"/>
    <property type="molecule type" value="Genomic_DNA"/>
</dbReference>
<accession>A0A835GZD0</accession>
<protein>
    <submittedName>
        <fullName evidence="2">Uncharacterized protein</fullName>
    </submittedName>
</protein>
<evidence type="ECO:0000313" key="3">
    <source>
        <dbReference type="Proteomes" id="UP000631114"/>
    </source>
</evidence>
<feature type="region of interest" description="Disordered" evidence="1">
    <location>
        <begin position="41"/>
        <end position="139"/>
    </location>
</feature>
<feature type="region of interest" description="Disordered" evidence="1">
    <location>
        <begin position="1"/>
        <end position="24"/>
    </location>
</feature>
<dbReference type="Proteomes" id="UP000631114">
    <property type="component" value="Unassembled WGS sequence"/>
</dbReference>
<sequence>MKEEKENNVVKEKQDEDLEEEEEEELFRVKKRQRSVCNVDGEEPLFSPKVSSKKKLRGSKGLAKCTDESEKSDTENDLAGYKTNDEKVVKRDQELVEKVEQTEDEKSDLGRGRRSTRFKNSFKEPTPSGGVTRKKPTTVSTPVTRKFFESCPGLSWKPQLQTMLASDIMYISNGFYFRRNISQKGS</sequence>
<evidence type="ECO:0000256" key="1">
    <source>
        <dbReference type="SAM" id="MobiDB-lite"/>
    </source>
</evidence>
<feature type="compositionally biased region" description="Acidic residues" evidence="1">
    <location>
        <begin position="15"/>
        <end position="24"/>
    </location>
</feature>
<organism evidence="2 3">
    <name type="scientific">Coptis chinensis</name>
    <dbReference type="NCBI Taxonomy" id="261450"/>
    <lineage>
        <taxon>Eukaryota</taxon>
        <taxon>Viridiplantae</taxon>
        <taxon>Streptophyta</taxon>
        <taxon>Embryophyta</taxon>
        <taxon>Tracheophyta</taxon>
        <taxon>Spermatophyta</taxon>
        <taxon>Magnoliopsida</taxon>
        <taxon>Ranunculales</taxon>
        <taxon>Ranunculaceae</taxon>
        <taxon>Coptidoideae</taxon>
        <taxon>Coptis</taxon>
    </lineage>
</organism>
<keyword evidence="3" id="KW-1185">Reference proteome</keyword>
<gene>
    <name evidence="2" type="ORF">IFM89_022671</name>
</gene>
<feature type="compositionally biased region" description="Basic and acidic residues" evidence="1">
    <location>
        <begin position="1"/>
        <end position="14"/>
    </location>
</feature>
<evidence type="ECO:0000313" key="2">
    <source>
        <dbReference type="EMBL" id="KAF9589335.1"/>
    </source>
</evidence>
<feature type="compositionally biased region" description="Basic and acidic residues" evidence="1">
    <location>
        <begin position="83"/>
        <end position="101"/>
    </location>
</feature>
<name>A0A835GZD0_9MAGN</name>
<reference evidence="2 3" key="1">
    <citation type="submission" date="2020-10" db="EMBL/GenBank/DDBJ databases">
        <title>The Coptis chinensis genome and diversification of protoberbering-type alkaloids.</title>
        <authorList>
            <person name="Wang B."/>
            <person name="Shu S."/>
            <person name="Song C."/>
            <person name="Liu Y."/>
        </authorList>
    </citation>
    <scope>NUCLEOTIDE SEQUENCE [LARGE SCALE GENOMIC DNA]</scope>
    <source>
        <strain evidence="2">HL-2020</strain>
        <tissue evidence="2">Leaf</tissue>
    </source>
</reference>
<proteinExistence type="predicted"/>
<feature type="compositionally biased region" description="Basic and acidic residues" evidence="1">
    <location>
        <begin position="65"/>
        <end position="74"/>
    </location>
</feature>
<dbReference type="AlphaFoldDB" id="A0A835GZD0"/>
<comment type="caution">
    <text evidence="2">The sequence shown here is derived from an EMBL/GenBank/DDBJ whole genome shotgun (WGS) entry which is preliminary data.</text>
</comment>